<accession>A0A2P2IPA2</accession>
<organism evidence="2">
    <name type="scientific">Rhizophora mucronata</name>
    <name type="common">Asiatic mangrove</name>
    <dbReference type="NCBI Taxonomy" id="61149"/>
    <lineage>
        <taxon>Eukaryota</taxon>
        <taxon>Viridiplantae</taxon>
        <taxon>Streptophyta</taxon>
        <taxon>Embryophyta</taxon>
        <taxon>Tracheophyta</taxon>
        <taxon>Spermatophyta</taxon>
        <taxon>Magnoliopsida</taxon>
        <taxon>eudicotyledons</taxon>
        <taxon>Gunneridae</taxon>
        <taxon>Pentapetalae</taxon>
        <taxon>rosids</taxon>
        <taxon>fabids</taxon>
        <taxon>Malpighiales</taxon>
        <taxon>Rhizophoraceae</taxon>
        <taxon>Rhizophora</taxon>
    </lineage>
</organism>
<dbReference type="EMBL" id="GGEC01002544">
    <property type="protein sequence ID" value="MBW83027.1"/>
    <property type="molecule type" value="Transcribed_RNA"/>
</dbReference>
<keyword evidence="1" id="KW-0472">Membrane</keyword>
<keyword evidence="1" id="KW-0812">Transmembrane</keyword>
<name>A0A2P2IPA2_RHIMU</name>
<sequence>MEESFLWGRFYSCHINMFNNFMIFLPVYLILL</sequence>
<dbReference type="AlphaFoldDB" id="A0A2P2IPA2"/>
<protein>
    <submittedName>
        <fullName evidence="2">Uncharacterized protein</fullName>
    </submittedName>
</protein>
<keyword evidence="1" id="KW-1133">Transmembrane helix</keyword>
<reference evidence="2" key="1">
    <citation type="submission" date="2018-02" db="EMBL/GenBank/DDBJ databases">
        <title>Rhizophora mucronata_Transcriptome.</title>
        <authorList>
            <person name="Meera S.P."/>
            <person name="Sreeshan A."/>
            <person name="Augustine A."/>
        </authorList>
    </citation>
    <scope>NUCLEOTIDE SEQUENCE</scope>
    <source>
        <tissue evidence="2">Leaf</tissue>
    </source>
</reference>
<evidence type="ECO:0000313" key="2">
    <source>
        <dbReference type="EMBL" id="MBW83027.1"/>
    </source>
</evidence>
<evidence type="ECO:0000256" key="1">
    <source>
        <dbReference type="SAM" id="Phobius"/>
    </source>
</evidence>
<proteinExistence type="predicted"/>
<feature type="transmembrane region" description="Helical" evidence="1">
    <location>
        <begin position="6"/>
        <end position="31"/>
    </location>
</feature>